<dbReference type="InterPro" id="IPR025124">
    <property type="entry name" value="Gag1-like_clamp"/>
</dbReference>
<feature type="region of interest" description="Disordered" evidence="1">
    <location>
        <begin position="1"/>
        <end position="35"/>
    </location>
</feature>
<organism evidence="3">
    <name type="scientific">Sesamum latifolium</name>
    <dbReference type="NCBI Taxonomy" id="2727402"/>
    <lineage>
        <taxon>Eukaryota</taxon>
        <taxon>Viridiplantae</taxon>
        <taxon>Streptophyta</taxon>
        <taxon>Embryophyta</taxon>
        <taxon>Tracheophyta</taxon>
        <taxon>Spermatophyta</taxon>
        <taxon>Magnoliopsida</taxon>
        <taxon>eudicotyledons</taxon>
        <taxon>Gunneridae</taxon>
        <taxon>Pentapetalae</taxon>
        <taxon>asterids</taxon>
        <taxon>lamiids</taxon>
        <taxon>Lamiales</taxon>
        <taxon>Pedaliaceae</taxon>
        <taxon>Sesamum</taxon>
    </lineage>
</organism>
<sequence>MIEVNGRTSDCNEKRPLEISTPPYEQKNPAESSTNNSVFVNHAAIAWDESRRNWIGDVSQMSQRTPKDPIINWSTTYEDLLSTTDPFPQPIPLAAAQLGYKCLENIRCRLCGFYSCGPVNRWINI</sequence>
<reference evidence="3" key="1">
    <citation type="submission" date="2020-06" db="EMBL/GenBank/DDBJ databases">
        <authorList>
            <person name="Li T."/>
            <person name="Hu X."/>
            <person name="Zhang T."/>
            <person name="Song X."/>
            <person name="Zhang H."/>
            <person name="Dai N."/>
            <person name="Sheng W."/>
            <person name="Hou X."/>
            <person name="Wei L."/>
        </authorList>
    </citation>
    <scope>NUCLEOTIDE SEQUENCE</scope>
    <source>
        <strain evidence="3">KEN1</strain>
        <tissue evidence="3">Leaf</tissue>
    </source>
</reference>
<proteinExistence type="predicted"/>
<name>A0AAW2TAQ2_9LAMI</name>
<dbReference type="Pfam" id="PF13259">
    <property type="entry name" value="clamp_Gag1-like"/>
    <property type="match status" value="1"/>
</dbReference>
<evidence type="ECO:0000313" key="3">
    <source>
        <dbReference type="EMBL" id="KAL0401825.1"/>
    </source>
</evidence>
<reference evidence="3" key="2">
    <citation type="journal article" date="2024" name="Plant">
        <title>Genomic evolution and insights into agronomic trait innovations of Sesamum species.</title>
        <authorList>
            <person name="Miao H."/>
            <person name="Wang L."/>
            <person name="Qu L."/>
            <person name="Liu H."/>
            <person name="Sun Y."/>
            <person name="Le M."/>
            <person name="Wang Q."/>
            <person name="Wei S."/>
            <person name="Zheng Y."/>
            <person name="Lin W."/>
            <person name="Duan Y."/>
            <person name="Cao H."/>
            <person name="Xiong S."/>
            <person name="Wang X."/>
            <person name="Wei L."/>
            <person name="Li C."/>
            <person name="Ma Q."/>
            <person name="Ju M."/>
            <person name="Zhao R."/>
            <person name="Li G."/>
            <person name="Mu C."/>
            <person name="Tian Q."/>
            <person name="Mei H."/>
            <person name="Zhang T."/>
            <person name="Gao T."/>
            <person name="Zhang H."/>
        </authorList>
    </citation>
    <scope>NUCLEOTIDE SEQUENCE</scope>
    <source>
        <strain evidence="3">KEN1</strain>
    </source>
</reference>
<protein>
    <recommendedName>
        <fullName evidence="2">Gag1-like clamp domain-containing protein</fullName>
    </recommendedName>
</protein>
<evidence type="ECO:0000256" key="1">
    <source>
        <dbReference type="SAM" id="MobiDB-lite"/>
    </source>
</evidence>
<evidence type="ECO:0000259" key="2">
    <source>
        <dbReference type="Pfam" id="PF13259"/>
    </source>
</evidence>
<dbReference type="PANTHER" id="PTHR33373">
    <property type="entry name" value="OS07G0479600 PROTEIN"/>
    <property type="match status" value="1"/>
</dbReference>
<accession>A0AAW2TAQ2</accession>
<dbReference type="PANTHER" id="PTHR33373:SF28">
    <property type="entry name" value="OS07G0479600 PROTEIN"/>
    <property type="match status" value="1"/>
</dbReference>
<dbReference type="EMBL" id="JACGWN010000015">
    <property type="protein sequence ID" value="KAL0401825.1"/>
    <property type="molecule type" value="Genomic_DNA"/>
</dbReference>
<feature type="domain" description="Gag1-like clamp" evidence="2">
    <location>
        <begin position="25"/>
        <end position="94"/>
    </location>
</feature>
<comment type="caution">
    <text evidence="3">The sequence shown here is derived from an EMBL/GenBank/DDBJ whole genome shotgun (WGS) entry which is preliminary data.</text>
</comment>
<dbReference type="AlphaFoldDB" id="A0AAW2TAQ2"/>
<gene>
    <name evidence="3" type="ORF">Slati_4212400</name>
</gene>